<organism evidence="1 2">
    <name type="scientific">Macrosiphum euphorbiae</name>
    <name type="common">potato aphid</name>
    <dbReference type="NCBI Taxonomy" id="13131"/>
    <lineage>
        <taxon>Eukaryota</taxon>
        <taxon>Metazoa</taxon>
        <taxon>Ecdysozoa</taxon>
        <taxon>Arthropoda</taxon>
        <taxon>Hexapoda</taxon>
        <taxon>Insecta</taxon>
        <taxon>Pterygota</taxon>
        <taxon>Neoptera</taxon>
        <taxon>Paraneoptera</taxon>
        <taxon>Hemiptera</taxon>
        <taxon>Sternorrhyncha</taxon>
        <taxon>Aphidomorpha</taxon>
        <taxon>Aphidoidea</taxon>
        <taxon>Aphididae</taxon>
        <taxon>Macrosiphini</taxon>
        <taxon>Macrosiphum</taxon>
    </lineage>
</organism>
<dbReference type="PANTHER" id="PTHR33053:SF24">
    <property type="entry name" value="TRANSPOSASE DOMAIN-CONTAINING PROTEIN"/>
    <property type="match status" value="1"/>
</dbReference>
<comment type="caution">
    <text evidence="1">The sequence shown here is derived from an EMBL/GenBank/DDBJ whole genome shotgun (WGS) entry which is preliminary data.</text>
</comment>
<sequence length="128" mass="15009">MFDIINDFSLDYMHMLCLGVTKKLLFLWMNGPSNVRLPSWKIRELSDLAINLKSDFPCDFSRKPRKFEEVARFKATEFRSILIYYGFLILKDIITDDCCKHFKALSIAMTILLSPQHVSLKQYAHDLL</sequence>
<dbReference type="AlphaFoldDB" id="A0AAV0YAQ7"/>
<gene>
    <name evidence="1" type="ORF">MEUPH1_LOCUS30577</name>
</gene>
<proteinExistence type="predicted"/>
<accession>A0AAV0YAQ7</accession>
<evidence type="ECO:0000313" key="1">
    <source>
        <dbReference type="EMBL" id="CAI6377297.1"/>
    </source>
</evidence>
<dbReference type="PANTHER" id="PTHR33053">
    <property type="entry name" value="PROTEIN, PUTATIVE-RELATED"/>
    <property type="match status" value="1"/>
</dbReference>
<evidence type="ECO:0000313" key="2">
    <source>
        <dbReference type="Proteomes" id="UP001160148"/>
    </source>
</evidence>
<dbReference type="Proteomes" id="UP001160148">
    <property type="component" value="Unassembled WGS sequence"/>
</dbReference>
<name>A0AAV0YAQ7_9HEMI</name>
<reference evidence="1 2" key="1">
    <citation type="submission" date="2023-01" db="EMBL/GenBank/DDBJ databases">
        <authorList>
            <person name="Whitehead M."/>
        </authorList>
    </citation>
    <scope>NUCLEOTIDE SEQUENCE [LARGE SCALE GENOMIC DNA]</scope>
</reference>
<protein>
    <submittedName>
        <fullName evidence="1">Uncharacterized protein</fullName>
    </submittedName>
</protein>
<keyword evidence="2" id="KW-1185">Reference proteome</keyword>
<dbReference type="EMBL" id="CARXXK010001694">
    <property type="protein sequence ID" value="CAI6377297.1"/>
    <property type="molecule type" value="Genomic_DNA"/>
</dbReference>